<organism evidence="1 2">
    <name type="scientific">Datura stramonium</name>
    <name type="common">Jimsonweed</name>
    <name type="synonym">Common thornapple</name>
    <dbReference type="NCBI Taxonomy" id="4076"/>
    <lineage>
        <taxon>Eukaryota</taxon>
        <taxon>Viridiplantae</taxon>
        <taxon>Streptophyta</taxon>
        <taxon>Embryophyta</taxon>
        <taxon>Tracheophyta</taxon>
        <taxon>Spermatophyta</taxon>
        <taxon>Magnoliopsida</taxon>
        <taxon>eudicotyledons</taxon>
        <taxon>Gunneridae</taxon>
        <taxon>Pentapetalae</taxon>
        <taxon>asterids</taxon>
        <taxon>lamiids</taxon>
        <taxon>Solanales</taxon>
        <taxon>Solanaceae</taxon>
        <taxon>Solanoideae</taxon>
        <taxon>Datureae</taxon>
        <taxon>Datura</taxon>
    </lineage>
</organism>
<protein>
    <submittedName>
        <fullName evidence="1">Uncharacterized protein</fullName>
    </submittedName>
</protein>
<comment type="caution">
    <text evidence="1">The sequence shown here is derived from an EMBL/GenBank/DDBJ whole genome shotgun (WGS) entry which is preliminary data.</text>
</comment>
<evidence type="ECO:0000313" key="2">
    <source>
        <dbReference type="Proteomes" id="UP000823775"/>
    </source>
</evidence>
<dbReference type="Proteomes" id="UP000823775">
    <property type="component" value="Unassembled WGS sequence"/>
</dbReference>
<proteinExistence type="predicted"/>
<gene>
    <name evidence="1" type="ORF">HAX54_036330</name>
</gene>
<sequence>ARERVMPKSLALLKWELLRCMENYRKQRVTTRPSLLELDRCCDKEPTKDRGGSANVEIIYIPQETSPQRKQEEVQREVQWVEEDVVEYSQDMIQSGLDVEKTKEPRGALKQSNQSLRSLLMMMIPPTMSKPELTRFESRCYDGED</sequence>
<reference evidence="1 2" key="1">
    <citation type="journal article" date="2021" name="BMC Genomics">
        <title>Datura genome reveals duplications of psychoactive alkaloid biosynthetic genes and high mutation rate following tissue culture.</title>
        <authorList>
            <person name="Rajewski A."/>
            <person name="Carter-House D."/>
            <person name="Stajich J."/>
            <person name="Litt A."/>
        </authorList>
    </citation>
    <scope>NUCLEOTIDE SEQUENCE [LARGE SCALE GENOMIC DNA]</scope>
    <source>
        <strain evidence="1">AR-01</strain>
    </source>
</reference>
<feature type="non-terminal residue" evidence="1">
    <location>
        <position position="1"/>
    </location>
</feature>
<keyword evidence="2" id="KW-1185">Reference proteome</keyword>
<accession>A0ABS8VKI4</accession>
<name>A0ABS8VKI4_DATST</name>
<dbReference type="EMBL" id="JACEIK010004802">
    <property type="protein sequence ID" value="MCD9646464.1"/>
    <property type="molecule type" value="Genomic_DNA"/>
</dbReference>
<evidence type="ECO:0000313" key="1">
    <source>
        <dbReference type="EMBL" id="MCD9646464.1"/>
    </source>
</evidence>